<dbReference type="Proteomes" id="UP000193467">
    <property type="component" value="Unassembled WGS sequence"/>
</dbReference>
<name>A0A1Y2D5N2_9BASI</name>
<dbReference type="InParanoid" id="A0A1Y2D5N2"/>
<dbReference type="GO" id="GO:0043495">
    <property type="term" value="F:protein-membrane adaptor activity"/>
    <property type="evidence" value="ECO:0007669"/>
    <property type="project" value="TreeGrafter"/>
</dbReference>
<evidence type="ECO:0000313" key="5">
    <source>
        <dbReference type="EMBL" id="ORY54592.1"/>
    </source>
</evidence>
<dbReference type="OrthoDB" id="8949486at2759"/>
<feature type="non-terminal residue" evidence="5">
    <location>
        <position position="1"/>
    </location>
</feature>
<dbReference type="AlphaFoldDB" id="A0A1Y2D5N2"/>
<dbReference type="PANTHER" id="PTHR19878:SF8">
    <property type="entry name" value="AUTOPHAGY-RELATED 16, ISOFORM F"/>
    <property type="match status" value="1"/>
</dbReference>
<dbReference type="STRING" id="106004.A0A1Y2D5N2"/>
<feature type="coiled-coil region" evidence="2">
    <location>
        <begin position="106"/>
        <end position="189"/>
    </location>
</feature>
<feature type="compositionally biased region" description="Low complexity" evidence="3">
    <location>
        <begin position="53"/>
        <end position="68"/>
    </location>
</feature>
<dbReference type="GO" id="GO:0000045">
    <property type="term" value="P:autophagosome assembly"/>
    <property type="evidence" value="ECO:0007669"/>
    <property type="project" value="InterPro"/>
</dbReference>
<reference evidence="5" key="1">
    <citation type="submission" date="2016-07" db="EMBL/GenBank/DDBJ databases">
        <title>Pervasive Adenine N6-methylation of Active Genes in Fungi.</title>
        <authorList>
            <consortium name="DOE Joint Genome Institute"/>
            <person name="Mondo S.J."/>
            <person name="Dannebaum R.O."/>
            <person name="Kuo R.C."/>
            <person name="Labutti K."/>
            <person name="Haridas S."/>
            <person name="Kuo A."/>
            <person name="Salamov A."/>
            <person name="Ahrendt S.R."/>
            <person name="Lipzen A."/>
            <person name="Sullivan W."/>
            <person name="Andreopoulos W.B."/>
            <person name="Clum A."/>
            <person name="Lindquist E."/>
            <person name="Daum C."/>
            <person name="Ramamoorthy G.K."/>
            <person name="Gryganskyi A."/>
            <person name="Culley D."/>
            <person name="Magnuson J.K."/>
            <person name="James T.Y."/>
            <person name="O'Malley M.A."/>
            <person name="Stajich J.E."/>
            <person name="Spatafora J.W."/>
            <person name="Visel A."/>
            <person name="Grigoriev I.V."/>
        </authorList>
    </citation>
    <scope>NUCLEOTIDE SEQUENCE [LARGE SCALE GENOMIC DNA]</scope>
    <source>
        <strain evidence="5">62-1032</strain>
    </source>
</reference>
<dbReference type="GO" id="GO:0000421">
    <property type="term" value="C:autophagosome membrane"/>
    <property type="evidence" value="ECO:0007669"/>
    <property type="project" value="TreeGrafter"/>
</dbReference>
<evidence type="ECO:0000256" key="1">
    <source>
        <dbReference type="ARBA" id="ARBA00005331"/>
    </source>
</evidence>
<comment type="similarity">
    <text evidence="1">Belongs to the ATG16 family.</text>
</comment>
<keyword evidence="2" id="KW-0175">Coiled coil</keyword>
<keyword evidence="6" id="KW-1185">Reference proteome</keyword>
<dbReference type="EMBL" id="MCGR01000096">
    <property type="protein sequence ID" value="ORY54592.1"/>
    <property type="molecule type" value="Genomic_DNA"/>
</dbReference>
<dbReference type="Pfam" id="PF08614">
    <property type="entry name" value="ATG16"/>
    <property type="match status" value="1"/>
</dbReference>
<feature type="region of interest" description="Disordered" evidence="3">
    <location>
        <begin position="47"/>
        <end position="68"/>
    </location>
</feature>
<dbReference type="InterPro" id="IPR013923">
    <property type="entry name" value="Autophagy-rel_prot_16_dom"/>
</dbReference>
<dbReference type="GO" id="GO:0034274">
    <property type="term" value="C:Atg12-Atg5-Atg16 complex"/>
    <property type="evidence" value="ECO:0007669"/>
    <property type="project" value="TreeGrafter"/>
</dbReference>
<evidence type="ECO:0000256" key="3">
    <source>
        <dbReference type="SAM" id="MobiDB-lite"/>
    </source>
</evidence>
<sequence>SWMETIRLGLLERDQRERAHAEMIEQYRRLAQQTVTLKERNAALLKASHSTRSSAGASASSAAAGGSSKDNAVQSAFITSLEAQLAQTRADLSEQYKIQSTNAQRLLVLTDNLRDAEERGREERDELRRLRNEVEGLRERAKWHQEIVTEKERQIVFLQDEHQSLNLELNQITIQNQDLKTDNASLLQRWIEAKNSEAERMND</sequence>
<dbReference type="PANTHER" id="PTHR19878">
    <property type="entry name" value="AUTOPHAGY PROTEIN 16-LIKE"/>
    <property type="match status" value="1"/>
</dbReference>
<dbReference type="InterPro" id="IPR045160">
    <property type="entry name" value="ATG16"/>
</dbReference>
<organism evidence="5 6">
    <name type="scientific">Leucosporidium creatinivorum</name>
    <dbReference type="NCBI Taxonomy" id="106004"/>
    <lineage>
        <taxon>Eukaryota</taxon>
        <taxon>Fungi</taxon>
        <taxon>Dikarya</taxon>
        <taxon>Basidiomycota</taxon>
        <taxon>Pucciniomycotina</taxon>
        <taxon>Microbotryomycetes</taxon>
        <taxon>Leucosporidiales</taxon>
        <taxon>Leucosporidium</taxon>
    </lineage>
</organism>
<dbReference type="GO" id="GO:0034045">
    <property type="term" value="C:phagophore assembly site membrane"/>
    <property type="evidence" value="ECO:0007669"/>
    <property type="project" value="TreeGrafter"/>
</dbReference>
<feature type="domain" description="Autophagy-related protein 16" evidence="4">
    <location>
        <begin position="6"/>
        <end position="202"/>
    </location>
</feature>
<proteinExistence type="inferred from homology"/>
<comment type="caution">
    <text evidence="5">The sequence shown here is derived from an EMBL/GenBank/DDBJ whole genome shotgun (WGS) entry which is preliminary data.</text>
</comment>
<gene>
    <name evidence="5" type="ORF">BCR35DRAFT_248927</name>
</gene>
<protein>
    <submittedName>
        <fullName evidence="5">Autophagy-related protein 16</fullName>
    </submittedName>
</protein>
<evidence type="ECO:0000313" key="6">
    <source>
        <dbReference type="Proteomes" id="UP000193467"/>
    </source>
</evidence>
<evidence type="ECO:0000259" key="4">
    <source>
        <dbReference type="Pfam" id="PF08614"/>
    </source>
</evidence>
<evidence type="ECO:0000256" key="2">
    <source>
        <dbReference type="SAM" id="Coils"/>
    </source>
</evidence>
<feature type="non-terminal residue" evidence="5">
    <location>
        <position position="203"/>
    </location>
</feature>
<accession>A0A1Y2D5N2</accession>
<dbReference type="Gene3D" id="1.20.5.170">
    <property type="match status" value="1"/>
</dbReference>